<accession>A0ABN3VXZ7</accession>
<evidence type="ECO:0000313" key="3">
    <source>
        <dbReference type="Proteomes" id="UP001500831"/>
    </source>
</evidence>
<sequence length="177" mass="18544">MPPDMTKAGPRRHNGNRPTSSTLTSAITTARVADDAPTVTGIAYPPAGRRTCWLAIVERCPHCGHAHAHRGSVDAPPSGPVTGGCHARYQLLSGDPLDAELSPERFGQYSAAITAARNSIAQRARAAANLATSPVGAIENVELLRAALHREVDQLLDAEADRHGPLLTIPLAGGEGR</sequence>
<keyword evidence="3" id="KW-1185">Reference proteome</keyword>
<evidence type="ECO:0000256" key="1">
    <source>
        <dbReference type="SAM" id="MobiDB-lite"/>
    </source>
</evidence>
<protein>
    <recommendedName>
        <fullName evidence="4">Recombinase zinc beta ribbon domain-containing protein</fullName>
    </recommendedName>
</protein>
<gene>
    <name evidence="2" type="ORF">GCM10010517_36690</name>
</gene>
<organism evidence="2 3">
    <name type="scientific">Streptosporangium fragile</name>
    <dbReference type="NCBI Taxonomy" id="46186"/>
    <lineage>
        <taxon>Bacteria</taxon>
        <taxon>Bacillati</taxon>
        <taxon>Actinomycetota</taxon>
        <taxon>Actinomycetes</taxon>
        <taxon>Streptosporangiales</taxon>
        <taxon>Streptosporangiaceae</taxon>
        <taxon>Streptosporangium</taxon>
    </lineage>
</organism>
<evidence type="ECO:0008006" key="4">
    <source>
        <dbReference type="Google" id="ProtNLM"/>
    </source>
</evidence>
<name>A0ABN3VXZ7_9ACTN</name>
<dbReference type="Proteomes" id="UP001500831">
    <property type="component" value="Unassembled WGS sequence"/>
</dbReference>
<reference evidence="2 3" key="1">
    <citation type="journal article" date="2019" name="Int. J. Syst. Evol. Microbiol.">
        <title>The Global Catalogue of Microorganisms (GCM) 10K type strain sequencing project: providing services to taxonomists for standard genome sequencing and annotation.</title>
        <authorList>
            <consortium name="The Broad Institute Genomics Platform"/>
            <consortium name="The Broad Institute Genome Sequencing Center for Infectious Disease"/>
            <person name="Wu L."/>
            <person name="Ma J."/>
        </authorList>
    </citation>
    <scope>NUCLEOTIDE SEQUENCE [LARGE SCALE GENOMIC DNA]</scope>
    <source>
        <strain evidence="2 3">JCM 6242</strain>
    </source>
</reference>
<proteinExistence type="predicted"/>
<dbReference type="EMBL" id="BAAAVI010000024">
    <property type="protein sequence ID" value="GAA2875720.1"/>
    <property type="molecule type" value="Genomic_DNA"/>
</dbReference>
<evidence type="ECO:0000313" key="2">
    <source>
        <dbReference type="EMBL" id="GAA2875720.1"/>
    </source>
</evidence>
<feature type="region of interest" description="Disordered" evidence="1">
    <location>
        <begin position="1"/>
        <end position="24"/>
    </location>
</feature>
<comment type="caution">
    <text evidence="2">The sequence shown here is derived from an EMBL/GenBank/DDBJ whole genome shotgun (WGS) entry which is preliminary data.</text>
</comment>